<proteinExistence type="predicted"/>
<feature type="transmembrane region" description="Helical" evidence="8">
    <location>
        <begin position="129"/>
        <end position="148"/>
    </location>
</feature>
<comment type="catalytic activity">
    <reaction evidence="1">
        <text>ATP + protein L-histidine = ADP + protein N-phospho-L-histidine.</text>
        <dbReference type="EC" id="2.7.13.3"/>
    </reaction>
</comment>
<feature type="transmembrane region" description="Helical" evidence="8">
    <location>
        <begin position="39"/>
        <end position="58"/>
    </location>
</feature>
<evidence type="ECO:0000256" key="3">
    <source>
        <dbReference type="ARBA" id="ARBA00022679"/>
    </source>
</evidence>
<dbReference type="GO" id="GO:0016301">
    <property type="term" value="F:kinase activity"/>
    <property type="evidence" value="ECO:0007669"/>
    <property type="project" value="UniProtKB-KW"/>
</dbReference>
<keyword evidence="6" id="KW-0067">ATP-binding</keyword>
<dbReference type="PROSITE" id="PS50109">
    <property type="entry name" value="HIS_KIN"/>
    <property type="match status" value="1"/>
</dbReference>
<evidence type="ECO:0000256" key="2">
    <source>
        <dbReference type="ARBA" id="ARBA00012438"/>
    </source>
</evidence>
<keyword evidence="8" id="KW-1133">Transmembrane helix</keyword>
<feature type="transmembrane region" description="Helical" evidence="8">
    <location>
        <begin position="14"/>
        <end position="32"/>
    </location>
</feature>
<dbReference type="Pfam" id="PF02518">
    <property type="entry name" value="HATPase_c"/>
    <property type="match status" value="1"/>
</dbReference>
<dbReference type="InterPro" id="IPR011712">
    <property type="entry name" value="Sig_transdc_His_kin_sub3_dim/P"/>
</dbReference>
<accession>A0ABS6JW86</accession>
<keyword evidence="11" id="KW-1185">Reference proteome</keyword>
<feature type="transmembrane region" description="Helical" evidence="8">
    <location>
        <begin position="70"/>
        <end position="95"/>
    </location>
</feature>
<gene>
    <name evidence="10" type="ORF">KS407_15670</name>
</gene>
<feature type="transmembrane region" description="Helical" evidence="8">
    <location>
        <begin position="102"/>
        <end position="123"/>
    </location>
</feature>
<evidence type="ECO:0000313" key="11">
    <source>
        <dbReference type="Proteomes" id="UP000790580"/>
    </source>
</evidence>
<evidence type="ECO:0000256" key="1">
    <source>
        <dbReference type="ARBA" id="ARBA00000085"/>
    </source>
</evidence>
<keyword evidence="5 10" id="KW-0418">Kinase</keyword>
<keyword evidence="3" id="KW-0808">Transferase</keyword>
<dbReference type="EC" id="2.7.13.3" evidence="2"/>
<protein>
    <recommendedName>
        <fullName evidence="2">histidine kinase</fullName>
        <ecNumber evidence="2">2.7.13.3</ecNumber>
    </recommendedName>
</protein>
<dbReference type="Gene3D" id="1.20.5.1930">
    <property type="match status" value="1"/>
</dbReference>
<keyword evidence="4" id="KW-0547">Nucleotide-binding</keyword>
<name>A0ABS6JW86_9BACI</name>
<sequence>MKNWNHKFREKTGLSPYVWIVFYILPFYFIIYDTPTWQIVVGITMIVGFFICYVLSFATKGWLVYLGASIQIAISTAMSVIFGYIYFFLFLAFFIGNIRHKGAFITLYTILLVTTFGSSYYGFIAHSVFIIQLPFIFLSIIAVILLPVSTYNKNKEEHLQGRLDDAHKQISELVKIRERQRISRDLHDTLGQKLSLIGLKSDLAARLISKNPDKARSEIKDVQNTARIALMEVRELVMEMRGAKIEDEFFRIKQILDAAQIKLQLEGELELPNTSLVGENVLSMCLKEAVTNIVRHSNASECVISIQPTDTEAVLTIQDNGVGFDNTGKKNTGSGLKGMRERLEFVNGSMDIKTSNGDGTEVMIKVPNNVGKFGEEVE</sequence>
<dbReference type="Gene3D" id="3.30.565.10">
    <property type="entry name" value="Histidine kinase-like ATPase, C-terminal domain"/>
    <property type="match status" value="1"/>
</dbReference>
<dbReference type="Pfam" id="PF23540">
    <property type="entry name" value="DesK_N"/>
    <property type="match status" value="1"/>
</dbReference>
<dbReference type="Proteomes" id="UP000790580">
    <property type="component" value="Unassembled WGS sequence"/>
</dbReference>
<keyword evidence="8" id="KW-0472">Membrane</keyword>
<dbReference type="CDD" id="cd16917">
    <property type="entry name" value="HATPase_UhpB-NarQ-NarX-like"/>
    <property type="match status" value="1"/>
</dbReference>
<dbReference type="PANTHER" id="PTHR24421:SF63">
    <property type="entry name" value="SENSOR HISTIDINE KINASE DESK"/>
    <property type="match status" value="1"/>
</dbReference>
<comment type="caution">
    <text evidence="10">The sequence shown here is derived from an EMBL/GenBank/DDBJ whole genome shotgun (WGS) entry which is preliminary data.</text>
</comment>
<feature type="domain" description="Histidine kinase" evidence="9">
    <location>
        <begin position="181"/>
        <end position="370"/>
    </location>
</feature>
<dbReference type="InterPro" id="IPR005467">
    <property type="entry name" value="His_kinase_dom"/>
</dbReference>
<organism evidence="10 11">
    <name type="scientific">Evansella alkalicola</name>
    <dbReference type="NCBI Taxonomy" id="745819"/>
    <lineage>
        <taxon>Bacteria</taxon>
        <taxon>Bacillati</taxon>
        <taxon>Bacillota</taxon>
        <taxon>Bacilli</taxon>
        <taxon>Bacillales</taxon>
        <taxon>Bacillaceae</taxon>
        <taxon>Evansella</taxon>
    </lineage>
</organism>
<dbReference type="InterPro" id="IPR050482">
    <property type="entry name" value="Sensor_HK_TwoCompSys"/>
</dbReference>
<evidence type="ECO:0000259" key="9">
    <source>
        <dbReference type="PROSITE" id="PS50109"/>
    </source>
</evidence>
<evidence type="ECO:0000313" key="10">
    <source>
        <dbReference type="EMBL" id="MBU9722855.1"/>
    </source>
</evidence>
<dbReference type="InterPro" id="IPR036890">
    <property type="entry name" value="HATPase_C_sf"/>
</dbReference>
<dbReference type="SUPFAM" id="SSF55874">
    <property type="entry name" value="ATPase domain of HSP90 chaperone/DNA topoisomerase II/histidine kinase"/>
    <property type="match status" value="1"/>
</dbReference>
<dbReference type="InterPro" id="IPR056374">
    <property type="entry name" value="DesK/YvfT_N"/>
</dbReference>
<evidence type="ECO:0000256" key="8">
    <source>
        <dbReference type="SAM" id="Phobius"/>
    </source>
</evidence>
<dbReference type="Pfam" id="PF07730">
    <property type="entry name" value="HisKA_3"/>
    <property type="match status" value="1"/>
</dbReference>
<evidence type="ECO:0000256" key="4">
    <source>
        <dbReference type="ARBA" id="ARBA00022741"/>
    </source>
</evidence>
<dbReference type="SMART" id="SM00387">
    <property type="entry name" value="HATPase_c"/>
    <property type="match status" value="1"/>
</dbReference>
<reference evidence="10 11" key="1">
    <citation type="submission" date="2021-06" db="EMBL/GenBank/DDBJ databases">
        <title>Bacillus sp. RD4P76, an endophyte from a halophyte.</title>
        <authorList>
            <person name="Sun J.-Q."/>
        </authorList>
    </citation>
    <scope>NUCLEOTIDE SEQUENCE [LARGE SCALE GENOMIC DNA]</scope>
    <source>
        <strain evidence="10 11">JCM 17098</strain>
    </source>
</reference>
<keyword evidence="8" id="KW-0812">Transmembrane</keyword>
<dbReference type="InterPro" id="IPR003594">
    <property type="entry name" value="HATPase_dom"/>
</dbReference>
<dbReference type="PANTHER" id="PTHR24421">
    <property type="entry name" value="NITRATE/NITRITE SENSOR PROTEIN NARX-RELATED"/>
    <property type="match status" value="1"/>
</dbReference>
<evidence type="ECO:0000256" key="5">
    <source>
        <dbReference type="ARBA" id="ARBA00022777"/>
    </source>
</evidence>
<dbReference type="EMBL" id="JAHQCR010000063">
    <property type="protein sequence ID" value="MBU9722855.1"/>
    <property type="molecule type" value="Genomic_DNA"/>
</dbReference>
<keyword evidence="7" id="KW-0902">Two-component regulatory system</keyword>
<evidence type="ECO:0000256" key="7">
    <source>
        <dbReference type="ARBA" id="ARBA00023012"/>
    </source>
</evidence>
<evidence type="ECO:0000256" key="6">
    <source>
        <dbReference type="ARBA" id="ARBA00022840"/>
    </source>
</evidence>
<dbReference type="RefSeq" id="WP_088073661.1">
    <property type="nucleotide sequence ID" value="NZ_JAHQCR010000063.1"/>
</dbReference>